<name>A0AA88GK85_NAELO</name>
<sequence>MRELISLRVHSLNIHSKVTTSEKRHLLLKPILSAQQQFYLILNVGCENRWKLDARSKKKEEHPTGVMQYHFEGHSEISFNRMNNHEQKLTISFSVMSKKLFKQDICVAEGKIVLDDLSTSDAHPSITDYDIPLEITTREVISHKKSWTSMTLHFTLQRKQHEALYSQVDEKGEEKMKKNNQLSTDGVVLMPSPAIPFTVLKYIHLKYTNMITRERITVWIYPTLDFSFEASQLIFANERIKFYQEQFWLEELVRHENLTQIFNNELCSMRRKPKFVKVVKHEWMISPPNQQEPKRQESTCNDNDDELLQLPDTTMVVWFMSLKFSHRLMREGLMAIEIVLDNTNFEGNLEKKNEIMLKHAIQLLTAMEI</sequence>
<comment type="caution">
    <text evidence="1">The sequence shown here is derived from an EMBL/GenBank/DDBJ whole genome shotgun (WGS) entry which is preliminary data.</text>
</comment>
<evidence type="ECO:0000313" key="2">
    <source>
        <dbReference type="Proteomes" id="UP000816034"/>
    </source>
</evidence>
<organism evidence="1 2">
    <name type="scientific">Naegleria lovaniensis</name>
    <name type="common">Amoeba</name>
    <dbReference type="NCBI Taxonomy" id="51637"/>
    <lineage>
        <taxon>Eukaryota</taxon>
        <taxon>Discoba</taxon>
        <taxon>Heterolobosea</taxon>
        <taxon>Tetramitia</taxon>
        <taxon>Eutetramitia</taxon>
        <taxon>Vahlkampfiidae</taxon>
        <taxon>Naegleria</taxon>
    </lineage>
</organism>
<dbReference type="RefSeq" id="XP_044546316.1">
    <property type="nucleotide sequence ID" value="XM_044697685.1"/>
</dbReference>
<proteinExistence type="predicted"/>
<dbReference type="AlphaFoldDB" id="A0AA88GK85"/>
<protein>
    <submittedName>
        <fullName evidence="1">Uncharacterized protein</fullName>
    </submittedName>
</protein>
<reference evidence="1 2" key="1">
    <citation type="journal article" date="2018" name="BMC Genomics">
        <title>The genome of Naegleria lovaniensis, the basis for a comparative approach to unravel pathogenicity factors of the human pathogenic amoeba N. fowleri.</title>
        <authorList>
            <person name="Liechti N."/>
            <person name="Schurch N."/>
            <person name="Bruggmann R."/>
            <person name="Wittwer M."/>
        </authorList>
    </citation>
    <scope>NUCLEOTIDE SEQUENCE [LARGE SCALE GENOMIC DNA]</scope>
    <source>
        <strain evidence="1 2">ATCC 30569</strain>
    </source>
</reference>
<accession>A0AA88GK85</accession>
<dbReference type="GeneID" id="68100146"/>
<evidence type="ECO:0000313" key="1">
    <source>
        <dbReference type="EMBL" id="KAG2379054.1"/>
    </source>
</evidence>
<dbReference type="EMBL" id="PYSW02000030">
    <property type="protein sequence ID" value="KAG2379054.1"/>
    <property type="molecule type" value="Genomic_DNA"/>
</dbReference>
<keyword evidence="2" id="KW-1185">Reference proteome</keyword>
<gene>
    <name evidence="1" type="ORF">C9374_007692</name>
</gene>
<dbReference type="Proteomes" id="UP000816034">
    <property type="component" value="Unassembled WGS sequence"/>
</dbReference>